<comment type="caution">
    <text evidence="2">The sequence shown here is derived from an EMBL/GenBank/DDBJ whole genome shotgun (WGS) entry which is preliminary data.</text>
</comment>
<dbReference type="AlphaFoldDB" id="A0A0W8FVK6"/>
<dbReference type="PANTHER" id="PTHR43190">
    <property type="entry name" value="N-ACETYL-D-GLUCOSAMINE KINASE"/>
    <property type="match status" value="1"/>
</dbReference>
<protein>
    <recommendedName>
        <fullName evidence="1">ATPase BadF/BadG/BcrA/BcrD type domain-containing protein</fullName>
    </recommendedName>
</protein>
<dbReference type="InterPro" id="IPR043129">
    <property type="entry name" value="ATPase_NBD"/>
</dbReference>
<organism evidence="2">
    <name type="scientific">hydrocarbon metagenome</name>
    <dbReference type="NCBI Taxonomy" id="938273"/>
    <lineage>
        <taxon>unclassified sequences</taxon>
        <taxon>metagenomes</taxon>
        <taxon>ecological metagenomes</taxon>
    </lineage>
</organism>
<proteinExistence type="predicted"/>
<dbReference type="SUPFAM" id="SSF53067">
    <property type="entry name" value="Actin-like ATPase domain"/>
    <property type="match status" value="2"/>
</dbReference>
<dbReference type="PANTHER" id="PTHR43190:SF3">
    <property type="entry name" value="N-ACETYL-D-GLUCOSAMINE KINASE"/>
    <property type="match status" value="1"/>
</dbReference>
<dbReference type="Gene3D" id="3.30.420.40">
    <property type="match status" value="2"/>
</dbReference>
<dbReference type="EMBL" id="LNQE01000816">
    <property type="protein sequence ID" value="KUG24818.1"/>
    <property type="molecule type" value="Genomic_DNA"/>
</dbReference>
<sequence length="304" mass="33280">MKKLLVGIDGGGSNTKLVLTDSELNILEESVGGPSNFLKIGHETASINVYELVIPFIDKYKKADFYLVIGTAGAGRKNDAEEFEFNLRKCFNQNTKIKVVSDAEITLKGAFKNEDGAILIAGTGSILYYKSGKGVNRVGGFGRLIGDEGSGYSIGSKGLNTIAKMFDGRLKHSQLLNNITDKFGIDSQDKLINTVYKENFDIASIAEIVIDTAEQGDIYSLNIIDNETNELLEHLVALIRKEKLGKLNLVLTGGLLSNENFFKTMLLNKIEKSFPIINIVNPKHPPEYGAVLIAKEISSENNEN</sequence>
<evidence type="ECO:0000259" key="1">
    <source>
        <dbReference type="Pfam" id="PF01869"/>
    </source>
</evidence>
<dbReference type="CDD" id="cd24007">
    <property type="entry name" value="ASKHA_NBD_eukNAGK-like"/>
    <property type="match status" value="1"/>
</dbReference>
<dbReference type="Pfam" id="PF01869">
    <property type="entry name" value="BcrAD_BadFG"/>
    <property type="match status" value="1"/>
</dbReference>
<feature type="domain" description="ATPase BadF/BadG/BcrA/BcrD type" evidence="1">
    <location>
        <begin position="6"/>
        <end position="294"/>
    </location>
</feature>
<evidence type="ECO:0000313" key="2">
    <source>
        <dbReference type="EMBL" id="KUG24818.1"/>
    </source>
</evidence>
<gene>
    <name evidence="2" type="ORF">ASZ90_005373</name>
</gene>
<reference evidence="2" key="1">
    <citation type="journal article" date="2015" name="Proc. Natl. Acad. Sci. U.S.A.">
        <title>Networks of energetic and metabolic interactions define dynamics in microbial communities.</title>
        <authorList>
            <person name="Embree M."/>
            <person name="Liu J.K."/>
            <person name="Al-Bassam M.M."/>
            <person name="Zengler K."/>
        </authorList>
    </citation>
    <scope>NUCLEOTIDE SEQUENCE</scope>
</reference>
<name>A0A0W8FVK6_9ZZZZ</name>
<dbReference type="InterPro" id="IPR052519">
    <property type="entry name" value="Euk-type_GlcNAc_Kinase"/>
</dbReference>
<accession>A0A0W8FVK6</accession>
<dbReference type="InterPro" id="IPR002731">
    <property type="entry name" value="ATPase_BadF"/>
</dbReference>